<dbReference type="GO" id="GO:0016757">
    <property type="term" value="F:glycosyltransferase activity"/>
    <property type="evidence" value="ECO:0007669"/>
    <property type="project" value="UniProtKB-KW"/>
</dbReference>
<dbReference type="RefSeq" id="WP_094967930.1">
    <property type="nucleotide sequence ID" value="NZ_NGJN01000003.1"/>
</dbReference>
<dbReference type="InterPro" id="IPR029044">
    <property type="entry name" value="Nucleotide-diphossugar_trans"/>
</dbReference>
<keyword evidence="4" id="KW-0472">Membrane</keyword>
<gene>
    <name evidence="6" type="ORF">CA834_06775</name>
</gene>
<comment type="similarity">
    <text evidence="1">Belongs to the glycosyltransferase 2 family.</text>
</comment>
<accession>A0A265UVQ2</accession>
<evidence type="ECO:0000256" key="4">
    <source>
        <dbReference type="SAM" id="Phobius"/>
    </source>
</evidence>
<evidence type="ECO:0000256" key="1">
    <source>
        <dbReference type="ARBA" id="ARBA00006739"/>
    </source>
</evidence>
<name>A0A265UVQ2_9FLAO</name>
<dbReference type="SUPFAM" id="SSF53448">
    <property type="entry name" value="Nucleotide-diphospho-sugar transferases"/>
    <property type="match status" value="1"/>
</dbReference>
<dbReference type="Gene3D" id="3.90.550.10">
    <property type="entry name" value="Spore Coat Polysaccharide Biosynthesis Protein SpsA, Chain A"/>
    <property type="match status" value="1"/>
</dbReference>
<evidence type="ECO:0000256" key="2">
    <source>
        <dbReference type="ARBA" id="ARBA00022676"/>
    </source>
</evidence>
<comment type="caution">
    <text evidence="6">The sequence shown here is derived from an EMBL/GenBank/DDBJ whole genome shotgun (WGS) entry which is preliminary data.</text>
</comment>
<organism evidence="6 7">
    <name type="scientific">Winogradskyella aurantia</name>
    <dbReference type="NCBI Taxonomy" id="1915063"/>
    <lineage>
        <taxon>Bacteria</taxon>
        <taxon>Pseudomonadati</taxon>
        <taxon>Bacteroidota</taxon>
        <taxon>Flavobacteriia</taxon>
        <taxon>Flavobacteriales</taxon>
        <taxon>Flavobacteriaceae</taxon>
        <taxon>Winogradskyella</taxon>
    </lineage>
</organism>
<keyword evidence="7" id="KW-1185">Reference proteome</keyword>
<dbReference type="OrthoDB" id="9800276at2"/>
<dbReference type="Pfam" id="PF00535">
    <property type="entry name" value="Glycos_transf_2"/>
    <property type="match status" value="1"/>
</dbReference>
<feature type="transmembrane region" description="Helical" evidence="4">
    <location>
        <begin position="311"/>
        <end position="330"/>
    </location>
</feature>
<feature type="domain" description="Glycosyltransferase 2-like" evidence="5">
    <location>
        <begin position="45"/>
        <end position="179"/>
    </location>
</feature>
<dbReference type="InterPro" id="IPR001173">
    <property type="entry name" value="Glyco_trans_2-like"/>
</dbReference>
<dbReference type="PANTHER" id="PTHR43630">
    <property type="entry name" value="POLY-BETA-1,6-N-ACETYL-D-GLUCOSAMINE SYNTHASE"/>
    <property type="match status" value="1"/>
</dbReference>
<sequence>MSFPSILLIAFIAIVSIQIFYYFAFLLNFGLKKPNTPSHESPPLSVIICAKNEAENLRVNLPLILNQEYPNFEVVLVNDSSSDETLEVMEAFDKSHKKIKLVDVKSNETFWGNKKYALTLAIKASKNDYLIFTDADCQPNSNQWLKHISSHFSNEKSIVLGYGAYAKKHLSFLNKLIRYETVMTALQYFSYANVGLPYMGVGRNMAYRKDLFFNNNGYSTHINLRSGDDDLFINEVAHKSNTAICFTTPSFTISEPKTKFSDWILQKRRHISTSKHYKLKHKLLLGLFFFSQLLFWVLAPLALLFSPYWPWILVTVILRFAIQLTSFALASKKLGEMNLVFLSPLLELFLISTQLSIFIVNLISKPKHWK</sequence>
<evidence type="ECO:0000313" key="7">
    <source>
        <dbReference type="Proteomes" id="UP000216840"/>
    </source>
</evidence>
<dbReference type="EMBL" id="NGJN01000003">
    <property type="protein sequence ID" value="OZV69157.1"/>
    <property type="molecule type" value="Genomic_DNA"/>
</dbReference>
<reference evidence="6 7" key="1">
    <citation type="submission" date="2017-05" db="EMBL/GenBank/DDBJ databases">
        <title>The draft genome sequence of Idiomarina salinarum WNB302.</title>
        <authorList>
            <person name="Sun Y."/>
            <person name="Chen B."/>
            <person name="Du Z."/>
        </authorList>
    </citation>
    <scope>NUCLEOTIDE SEQUENCE [LARGE SCALE GENOMIC DNA]</scope>
    <source>
        <strain evidence="6 7">WNB302</strain>
    </source>
</reference>
<evidence type="ECO:0000259" key="5">
    <source>
        <dbReference type="Pfam" id="PF00535"/>
    </source>
</evidence>
<protein>
    <submittedName>
        <fullName evidence="6">Glycosyl transferase family 2</fullName>
    </submittedName>
</protein>
<keyword evidence="4" id="KW-0812">Transmembrane</keyword>
<evidence type="ECO:0000256" key="3">
    <source>
        <dbReference type="ARBA" id="ARBA00022679"/>
    </source>
</evidence>
<feature type="transmembrane region" description="Helical" evidence="4">
    <location>
        <begin position="283"/>
        <end position="305"/>
    </location>
</feature>
<feature type="transmembrane region" description="Helical" evidence="4">
    <location>
        <begin position="339"/>
        <end position="363"/>
    </location>
</feature>
<feature type="transmembrane region" description="Helical" evidence="4">
    <location>
        <begin position="6"/>
        <end position="29"/>
    </location>
</feature>
<proteinExistence type="inferred from homology"/>
<evidence type="ECO:0000313" key="6">
    <source>
        <dbReference type="EMBL" id="OZV69157.1"/>
    </source>
</evidence>
<dbReference type="PANTHER" id="PTHR43630:SF1">
    <property type="entry name" value="POLY-BETA-1,6-N-ACETYL-D-GLUCOSAMINE SYNTHASE"/>
    <property type="match status" value="1"/>
</dbReference>
<dbReference type="Proteomes" id="UP000216840">
    <property type="component" value="Unassembled WGS sequence"/>
</dbReference>
<keyword evidence="2" id="KW-0328">Glycosyltransferase</keyword>
<dbReference type="AlphaFoldDB" id="A0A265UVQ2"/>
<keyword evidence="3 6" id="KW-0808">Transferase</keyword>
<keyword evidence="4" id="KW-1133">Transmembrane helix</keyword>